<sequence>MNDRVQSSGAAWLRSDRFFLQLGDLVPAVWPAMADQPMPPFFLGGGSRDLVLVLPRDLSTAMTPRRQGPLLLANKVDLALPPNSCDMQHTNSGGSLN</sequence>
<evidence type="ECO:0000313" key="1">
    <source>
        <dbReference type="EMBL" id="KAK9525520.1"/>
    </source>
</evidence>
<accession>A0AAW1EU43</accession>
<proteinExistence type="predicted"/>
<gene>
    <name evidence="1" type="ORF">VZT92_016215</name>
</gene>
<name>A0AAW1EU43_ZOAVI</name>
<reference evidence="1 2" key="1">
    <citation type="journal article" date="2024" name="Genome Biol. Evol.">
        <title>Chromosome-level genome assembly of the viviparous eelpout Zoarces viviparus.</title>
        <authorList>
            <person name="Fuhrmann N."/>
            <person name="Brasseur M.V."/>
            <person name="Bakowski C.E."/>
            <person name="Podsiadlowski L."/>
            <person name="Prost S."/>
            <person name="Krehenwinkel H."/>
            <person name="Mayer C."/>
        </authorList>
    </citation>
    <scope>NUCLEOTIDE SEQUENCE [LARGE SCALE GENOMIC DNA]</scope>
    <source>
        <strain evidence="1">NO-MEL_2022_Ind0_liver</strain>
    </source>
</reference>
<dbReference type="EMBL" id="JBCEZU010000134">
    <property type="protein sequence ID" value="KAK9525520.1"/>
    <property type="molecule type" value="Genomic_DNA"/>
</dbReference>
<keyword evidence="2" id="KW-1185">Reference proteome</keyword>
<dbReference type="Proteomes" id="UP001488805">
    <property type="component" value="Unassembled WGS sequence"/>
</dbReference>
<organism evidence="1 2">
    <name type="scientific">Zoarces viviparus</name>
    <name type="common">Viviparous eelpout</name>
    <name type="synonym">Blennius viviparus</name>
    <dbReference type="NCBI Taxonomy" id="48416"/>
    <lineage>
        <taxon>Eukaryota</taxon>
        <taxon>Metazoa</taxon>
        <taxon>Chordata</taxon>
        <taxon>Craniata</taxon>
        <taxon>Vertebrata</taxon>
        <taxon>Euteleostomi</taxon>
        <taxon>Actinopterygii</taxon>
        <taxon>Neopterygii</taxon>
        <taxon>Teleostei</taxon>
        <taxon>Neoteleostei</taxon>
        <taxon>Acanthomorphata</taxon>
        <taxon>Eupercaria</taxon>
        <taxon>Perciformes</taxon>
        <taxon>Cottioidei</taxon>
        <taxon>Zoarcales</taxon>
        <taxon>Zoarcidae</taxon>
        <taxon>Zoarcinae</taxon>
        <taxon>Zoarces</taxon>
    </lineage>
</organism>
<dbReference type="AlphaFoldDB" id="A0AAW1EU43"/>
<evidence type="ECO:0000313" key="2">
    <source>
        <dbReference type="Proteomes" id="UP001488805"/>
    </source>
</evidence>
<comment type="caution">
    <text evidence="1">The sequence shown here is derived from an EMBL/GenBank/DDBJ whole genome shotgun (WGS) entry which is preliminary data.</text>
</comment>
<protein>
    <submittedName>
        <fullName evidence="1">Uncharacterized protein</fullName>
    </submittedName>
</protein>